<keyword evidence="3" id="KW-1185">Reference proteome</keyword>
<dbReference type="AlphaFoldDB" id="A0A7X0H423"/>
<evidence type="ECO:0000313" key="3">
    <source>
        <dbReference type="Proteomes" id="UP000541810"/>
    </source>
</evidence>
<protein>
    <submittedName>
        <fullName evidence="2">Uncharacterized protein</fullName>
    </submittedName>
</protein>
<comment type="caution">
    <text evidence="2">The sequence shown here is derived from an EMBL/GenBank/DDBJ whole genome shotgun (WGS) entry which is preliminary data.</text>
</comment>
<name>A0A7X0H423_9BACT</name>
<dbReference type="EMBL" id="JACHGY010000001">
    <property type="protein sequence ID" value="MBB6428824.1"/>
    <property type="molecule type" value="Genomic_DNA"/>
</dbReference>
<accession>A0A7X0H423</accession>
<proteinExistence type="predicted"/>
<dbReference type="Proteomes" id="UP000541810">
    <property type="component" value="Unassembled WGS sequence"/>
</dbReference>
<keyword evidence="1" id="KW-0812">Transmembrane</keyword>
<organism evidence="2 3">
    <name type="scientific">Algisphaera agarilytica</name>
    <dbReference type="NCBI Taxonomy" id="1385975"/>
    <lineage>
        <taxon>Bacteria</taxon>
        <taxon>Pseudomonadati</taxon>
        <taxon>Planctomycetota</taxon>
        <taxon>Phycisphaerae</taxon>
        <taxon>Phycisphaerales</taxon>
        <taxon>Phycisphaeraceae</taxon>
        <taxon>Algisphaera</taxon>
    </lineage>
</organism>
<reference evidence="2 3" key="1">
    <citation type="submission" date="2020-08" db="EMBL/GenBank/DDBJ databases">
        <title>Genomic Encyclopedia of Type Strains, Phase IV (KMG-IV): sequencing the most valuable type-strain genomes for metagenomic binning, comparative biology and taxonomic classification.</title>
        <authorList>
            <person name="Goeker M."/>
        </authorList>
    </citation>
    <scope>NUCLEOTIDE SEQUENCE [LARGE SCALE GENOMIC DNA]</scope>
    <source>
        <strain evidence="2 3">DSM 103725</strain>
    </source>
</reference>
<evidence type="ECO:0000313" key="2">
    <source>
        <dbReference type="EMBL" id="MBB6428824.1"/>
    </source>
</evidence>
<dbReference type="RefSeq" id="WP_184676312.1">
    <property type="nucleotide sequence ID" value="NZ_JACHGY010000001.1"/>
</dbReference>
<sequence>MSLRSYLAENNQVAVIACVVVLLLAVLLILLNLRGGTPYAETKWMYDLNTKQLVVATIDTISPDDSGGGAFDYGPLGSAGSVVDAFVYACGDPTGPKEGMTQEDLEAIDAKIAFIARYDPKGFESLTNPTEQNSGFAPNRLFSRPDAGQWFGENSGPGMQLQIDTMPSCPDGGTAVLTRP</sequence>
<keyword evidence="1" id="KW-1133">Transmembrane helix</keyword>
<gene>
    <name evidence="2" type="ORF">HNQ40_000630</name>
</gene>
<feature type="transmembrane region" description="Helical" evidence="1">
    <location>
        <begin position="12"/>
        <end position="33"/>
    </location>
</feature>
<evidence type="ECO:0000256" key="1">
    <source>
        <dbReference type="SAM" id="Phobius"/>
    </source>
</evidence>
<keyword evidence="1" id="KW-0472">Membrane</keyword>